<evidence type="ECO:0000313" key="11">
    <source>
        <dbReference type="Proteomes" id="UP000002725"/>
    </source>
</evidence>
<dbReference type="InterPro" id="IPR007507">
    <property type="entry name" value="Glycos_transf_N"/>
</dbReference>
<dbReference type="Gene3D" id="3.40.50.2000">
    <property type="entry name" value="Glycogen Phosphorylase B"/>
    <property type="match status" value="1"/>
</dbReference>
<evidence type="ECO:0000256" key="2">
    <source>
        <dbReference type="ARBA" id="ARBA00012621"/>
    </source>
</evidence>
<dbReference type="EMBL" id="CP001108">
    <property type="protein sequence ID" value="ACF45767.1"/>
    <property type="molecule type" value="Genomic_DNA"/>
</dbReference>
<dbReference type="Gene3D" id="3.40.50.11720">
    <property type="entry name" value="3-Deoxy-D-manno-octulosonic-acid transferase, N-terminal domain"/>
    <property type="match status" value="1"/>
</dbReference>
<gene>
    <name evidence="10" type="ordered locus">Paes_0720</name>
</gene>
<keyword evidence="8" id="KW-1003">Cell membrane</keyword>
<keyword evidence="8" id="KW-0448">Lipopolysaccharide biosynthesis</keyword>
<sequence length="424" mass="47909">MSVLVILYSIFFPFLTGAARLAALGSPKIRTYFTLRKDLIAQIEQKLYAHQCPSFCVWVHAASVGEFEQARPVIERLKQQDPACSIVISFQSPSGYNIRKDYPQADAVFYHPVDSPGNARKLVKLLKPDIVMIMRYDFWLNHLLAARKYGAKLILVGAVLQDHSIYFKPLVNRFYRQVFQLFDQICTVTENDRQKFARTFGTNKALTAGDPRFDQVWNRSRNRKEQQKLKSLYRGKTVLVAGSTWAKDEEILLTAYLQAHDNLSLIMVPHETDANNIHRIETDLLSHDIDYHLLTKLPEDFSPASVLVVDAIGLLVELYALADIAYVGGGFGINVHNTLEPAVYGIPVLFGPNHHNSPEAEALIALKGATEIRNESELEQAIRHLLSDTEQRKKQGEIAGRYVSERLGATETITRMIMELARAS</sequence>
<evidence type="ECO:0000256" key="8">
    <source>
        <dbReference type="RuleBase" id="RU365103"/>
    </source>
</evidence>
<keyword evidence="8" id="KW-0472">Membrane</keyword>
<evidence type="ECO:0000256" key="4">
    <source>
        <dbReference type="ARBA" id="ARBA00022679"/>
    </source>
</evidence>
<dbReference type="eggNOG" id="COG1519">
    <property type="taxonomic scope" value="Bacteria"/>
</dbReference>
<evidence type="ECO:0000256" key="1">
    <source>
        <dbReference type="ARBA" id="ARBA00004713"/>
    </source>
</evidence>
<dbReference type="UniPathway" id="UPA00958"/>
<dbReference type="SUPFAM" id="SSF53756">
    <property type="entry name" value="UDP-Glycosyltransferase/glycogen phosphorylase"/>
    <property type="match status" value="1"/>
</dbReference>
<dbReference type="PANTHER" id="PTHR42755:SF1">
    <property type="entry name" value="3-DEOXY-D-MANNO-OCTULOSONIC ACID TRANSFERASE, MITOCHONDRIAL-RELATED"/>
    <property type="match status" value="1"/>
</dbReference>
<dbReference type="InterPro" id="IPR038107">
    <property type="entry name" value="Glycos_transf_N_sf"/>
</dbReference>
<comment type="function">
    <text evidence="8">Involved in lipopolysaccharide (LPS) biosynthesis. Catalyzes the transfer of 3-deoxy-D-manno-octulosonate (Kdo) residue(s) from CMP-Kdo to lipid IV(A), the tetraacyldisaccharide-1,4'-bisphosphate precursor of lipid A.</text>
</comment>
<feature type="active site" description="Proton acceptor" evidence="7">
    <location>
        <position position="66"/>
    </location>
</feature>
<evidence type="ECO:0000256" key="5">
    <source>
        <dbReference type="ARBA" id="ARBA00031445"/>
    </source>
</evidence>
<comment type="pathway">
    <text evidence="1 8">Bacterial outer membrane biogenesis; LPS core biosynthesis.</text>
</comment>
<reference evidence="10" key="1">
    <citation type="submission" date="2008-06" db="EMBL/GenBank/DDBJ databases">
        <title>Complete sequence of chromosome of Prosthecochloris aestuarii DSM 271.</title>
        <authorList>
            <consortium name="US DOE Joint Genome Institute"/>
            <person name="Lucas S."/>
            <person name="Copeland A."/>
            <person name="Lapidus A."/>
            <person name="Glavina del Rio T."/>
            <person name="Dalin E."/>
            <person name="Tice H."/>
            <person name="Bruce D."/>
            <person name="Goodwin L."/>
            <person name="Pitluck S."/>
            <person name="Schmutz J."/>
            <person name="Larimer F."/>
            <person name="Land M."/>
            <person name="Hauser L."/>
            <person name="Kyrpides N."/>
            <person name="Anderson I."/>
            <person name="Liu Z."/>
            <person name="Li T."/>
            <person name="Zhao F."/>
            <person name="Overmann J."/>
            <person name="Bryant D.A."/>
            <person name="Richardson P."/>
        </authorList>
    </citation>
    <scope>NUCLEOTIDE SEQUENCE [LARGE SCALE GENOMIC DNA]</scope>
    <source>
        <strain evidence="10">DSM 271</strain>
    </source>
</reference>
<dbReference type="EC" id="2.4.99.12" evidence="2 8"/>
<dbReference type="CAZy" id="GT30">
    <property type="family name" value="Glycosyltransferase Family 30"/>
</dbReference>
<dbReference type="InterPro" id="IPR039901">
    <property type="entry name" value="Kdotransferase"/>
</dbReference>
<comment type="subcellular location">
    <subcellularLocation>
        <location evidence="8">Cell membrane</location>
    </subcellularLocation>
</comment>
<evidence type="ECO:0000259" key="9">
    <source>
        <dbReference type="Pfam" id="PF04413"/>
    </source>
</evidence>
<keyword evidence="4 8" id="KW-0808">Transferase</keyword>
<accession>B4S6L2</accession>
<dbReference type="KEGG" id="paa:Paes_0720"/>
<dbReference type="AlphaFoldDB" id="B4S6L2"/>
<dbReference type="GO" id="GO:0009244">
    <property type="term" value="P:lipopolysaccharide core region biosynthetic process"/>
    <property type="evidence" value="ECO:0007669"/>
    <property type="project" value="UniProtKB-UniRule"/>
</dbReference>
<dbReference type="STRING" id="290512.Paes_0720"/>
<dbReference type="GO" id="GO:0009245">
    <property type="term" value="P:lipid A biosynthetic process"/>
    <property type="evidence" value="ECO:0007669"/>
    <property type="project" value="TreeGrafter"/>
</dbReference>
<evidence type="ECO:0000313" key="10">
    <source>
        <dbReference type="EMBL" id="ACF45767.1"/>
    </source>
</evidence>
<dbReference type="PANTHER" id="PTHR42755">
    <property type="entry name" value="3-DEOXY-MANNO-OCTULOSONATE CYTIDYLYLTRANSFERASE"/>
    <property type="match status" value="1"/>
</dbReference>
<evidence type="ECO:0000256" key="3">
    <source>
        <dbReference type="ARBA" id="ARBA00019077"/>
    </source>
</evidence>
<dbReference type="HOGENOM" id="CLU_036146_2_1_10"/>
<evidence type="ECO:0000256" key="6">
    <source>
        <dbReference type="ARBA" id="ARBA00049183"/>
    </source>
</evidence>
<comment type="catalytic activity">
    <reaction evidence="6 8">
        <text>lipid IVA (E. coli) + CMP-3-deoxy-beta-D-manno-octulosonate = alpha-Kdo-(2-&gt;6)-lipid IVA (E. coli) + CMP + H(+)</text>
        <dbReference type="Rhea" id="RHEA:28066"/>
        <dbReference type="ChEBI" id="CHEBI:15378"/>
        <dbReference type="ChEBI" id="CHEBI:58603"/>
        <dbReference type="ChEBI" id="CHEBI:60364"/>
        <dbReference type="ChEBI" id="CHEBI:60377"/>
        <dbReference type="ChEBI" id="CHEBI:85987"/>
        <dbReference type="EC" id="2.4.99.12"/>
    </reaction>
</comment>
<evidence type="ECO:0000256" key="7">
    <source>
        <dbReference type="PIRSR" id="PIRSR639901-1"/>
    </source>
</evidence>
<keyword evidence="11" id="KW-1185">Reference proteome</keyword>
<dbReference type="GO" id="GO:0005886">
    <property type="term" value="C:plasma membrane"/>
    <property type="evidence" value="ECO:0007669"/>
    <property type="project" value="UniProtKB-SubCell"/>
</dbReference>
<dbReference type="GO" id="GO:0043842">
    <property type="term" value="F:Kdo transferase activity"/>
    <property type="evidence" value="ECO:0007669"/>
    <property type="project" value="UniProtKB-EC"/>
</dbReference>
<name>B4S6L2_PROA2</name>
<comment type="similarity">
    <text evidence="8">Belongs to the glycosyltransferase group 1 family.</text>
</comment>
<protein>
    <recommendedName>
        <fullName evidence="3 8">3-deoxy-D-manno-octulosonic acid transferase</fullName>
        <shortName evidence="8">Kdo transferase</shortName>
        <ecNumber evidence="2 8">2.4.99.12</ecNumber>
    </recommendedName>
    <alternativeName>
        <fullName evidence="5 8">Lipid IV(A) 3-deoxy-D-manno-octulosonic acid transferase</fullName>
    </alternativeName>
</protein>
<dbReference type="Proteomes" id="UP000002725">
    <property type="component" value="Chromosome"/>
</dbReference>
<proteinExistence type="inferred from homology"/>
<organism evidence="10 11">
    <name type="scientific">Prosthecochloris aestuarii (strain DSM 271 / SK 413)</name>
    <dbReference type="NCBI Taxonomy" id="290512"/>
    <lineage>
        <taxon>Bacteria</taxon>
        <taxon>Pseudomonadati</taxon>
        <taxon>Chlorobiota</taxon>
        <taxon>Chlorobiia</taxon>
        <taxon>Chlorobiales</taxon>
        <taxon>Chlorobiaceae</taxon>
        <taxon>Prosthecochloris</taxon>
    </lineage>
</organism>
<dbReference type="RefSeq" id="WP_012505304.1">
    <property type="nucleotide sequence ID" value="NC_011059.1"/>
</dbReference>
<dbReference type="Pfam" id="PF04413">
    <property type="entry name" value="Glycos_transf_N"/>
    <property type="match status" value="1"/>
</dbReference>
<feature type="domain" description="3-deoxy-D-manno-octulosonic-acid transferase N-terminal" evidence="9">
    <location>
        <begin position="51"/>
        <end position="215"/>
    </location>
</feature>